<organism evidence="2 3">
    <name type="scientific">Steinernema glaseri</name>
    <dbReference type="NCBI Taxonomy" id="37863"/>
    <lineage>
        <taxon>Eukaryota</taxon>
        <taxon>Metazoa</taxon>
        <taxon>Ecdysozoa</taxon>
        <taxon>Nematoda</taxon>
        <taxon>Chromadorea</taxon>
        <taxon>Rhabditida</taxon>
        <taxon>Tylenchina</taxon>
        <taxon>Panagrolaimomorpha</taxon>
        <taxon>Strongyloidoidea</taxon>
        <taxon>Steinernematidae</taxon>
        <taxon>Steinernema</taxon>
    </lineage>
</organism>
<feature type="domain" description="Piwi" evidence="1">
    <location>
        <begin position="1"/>
        <end position="68"/>
    </location>
</feature>
<name>A0A1I8AUT7_9BILA</name>
<dbReference type="InterPro" id="IPR003165">
    <property type="entry name" value="Piwi"/>
</dbReference>
<dbReference type="AlphaFoldDB" id="A0A1I8AUT7"/>
<protein>
    <submittedName>
        <fullName evidence="3">Piwi domain-containing protein</fullName>
    </submittedName>
</protein>
<dbReference type="Pfam" id="PF02171">
    <property type="entry name" value="Piwi"/>
    <property type="match status" value="1"/>
</dbReference>
<evidence type="ECO:0000259" key="1">
    <source>
        <dbReference type="PROSITE" id="PS50822"/>
    </source>
</evidence>
<accession>A0A1I8AUT7</accession>
<keyword evidence="2" id="KW-1185">Reference proteome</keyword>
<dbReference type="Proteomes" id="UP000095287">
    <property type="component" value="Unplaced"/>
</dbReference>
<proteinExistence type="predicted"/>
<reference evidence="3" key="1">
    <citation type="submission" date="2016-11" db="UniProtKB">
        <authorList>
            <consortium name="WormBaseParasite"/>
        </authorList>
    </citation>
    <scope>IDENTIFICATION</scope>
</reference>
<dbReference type="WBParaSite" id="L893_g94.t1">
    <property type="protein sequence ID" value="L893_g94.t1"/>
    <property type="gene ID" value="L893_g94"/>
</dbReference>
<dbReference type="InterPro" id="IPR036397">
    <property type="entry name" value="RNaseH_sf"/>
</dbReference>
<dbReference type="Gene3D" id="3.30.420.10">
    <property type="entry name" value="Ribonuclease H-like superfamily/Ribonuclease H"/>
    <property type="match status" value="1"/>
</dbReference>
<dbReference type="SUPFAM" id="SSF53098">
    <property type="entry name" value="Ribonuclease H-like"/>
    <property type="match status" value="1"/>
</dbReference>
<dbReference type="InterPro" id="IPR012337">
    <property type="entry name" value="RNaseH-like_sf"/>
</dbReference>
<dbReference type="PANTHER" id="PTHR22891">
    <property type="entry name" value="EUKARYOTIC TRANSLATION INITIATION FACTOR 2C"/>
    <property type="match status" value="1"/>
</dbReference>
<sequence>VVVRDGVSEGQMSMVLHHEFATMKKGAEGIKKGYKPKFLLVTTTKRHQKRFFLDGANGVGNPMPLTVVDGTVVRPDVPEFFMQAHKAIKVRCILLIS</sequence>
<evidence type="ECO:0000313" key="2">
    <source>
        <dbReference type="Proteomes" id="UP000095287"/>
    </source>
</evidence>
<dbReference type="GO" id="GO:0003676">
    <property type="term" value="F:nucleic acid binding"/>
    <property type="evidence" value="ECO:0007669"/>
    <property type="project" value="InterPro"/>
</dbReference>
<evidence type="ECO:0000313" key="3">
    <source>
        <dbReference type="WBParaSite" id="L893_g94.t1"/>
    </source>
</evidence>
<dbReference type="PROSITE" id="PS50822">
    <property type="entry name" value="PIWI"/>
    <property type="match status" value="1"/>
</dbReference>